<evidence type="ECO:0000313" key="2">
    <source>
        <dbReference type="Proteomes" id="UP001433508"/>
    </source>
</evidence>
<dbReference type="Proteomes" id="UP001433508">
    <property type="component" value="Unassembled WGS sequence"/>
</dbReference>
<protein>
    <submittedName>
        <fullName evidence="1">Uncharacterized protein</fullName>
    </submittedName>
</protein>
<accession>A0ACC3SZA6</accession>
<evidence type="ECO:0000313" key="1">
    <source>
        <dbReference type="EMBL" id="KAK9236963.1"/>
    </source>
</evidence>
<reference evidence="2" key="1">
    <citation type="journal article" date="2024" name="Front. Bioeng. Biotechnol.">
        <title>Genome-scale model development and genomic sequencing of the oleaginous clade Lipomyces.</title>
        <authorList>
            <person name="Czajka J.J."/>
            <person name="Han Y."/>
            <person name="Kim J."/>
            <person name="Mondo S.J."/>
            <person name="Hofstad B.A."/>
            <person name="Robles A."/>
            <person name="Haridas S."/>
            <person name="Riley R."/>
            <person name="LaButti K."/>
            <person name="Pangilinan J."/>
            <person name="Andreopoulos W."/>
            <person name="Lipzen A."/>
            <person name="Yan J."/>
            <person name="Wang M."/>
            <person name="Ng V."/>
            <person name="Grigoriev I.V."/>
            <person name="Spatafora J.W."/>
            <person name="Magnuson J.K."/>
            <person name="Baker S.E."/>
            <person name="Pomraning K.R."/>
        </authorList>
    </citation>
    <scope>NUCLEOTIDE SEQUENCE [LARGE SCALE GENOMIC DNA]</scope>
    <source>
        <strain evidence="2">CBS 7786</strain>
    </source>
</reference>
<dbReference type="EMBL" id="MU971377">
    <property type="protein sequence ID" value="KAK9236963.1"/>
    <property type="molecule type" value="Genomic_DNA"/>
</dbReference>
<organism evidence="1 2">
    <name type="scientific">Lipomyces kononenkoae</name>
    <name type="common">Yeast</name>
    <dbReference type="NCBI Taxonomy" id="34357"/>
    <lineage>
        <taxon>Eukaryota</taxon>
        <taxon>Fungi</taxon>
        <taxon>Dikarya</taxon>
        <taxon>Ascomycota</taxon>
        <taxon>Saccharomycotina</taxon>
        <taxon>Lipomycetes</taxon>
        <taxon>Lipomycetales</taxon>
        <taxon>Lipomycetaceae</taxon>
        <taxon>Lipomyces</taxon>
    </lineage>
</organism>
<sequence length="150" mass="16591">MADHRLPASFRQAPVAQQEKIGTGFTLHLPPTSRSPMSDLVEEESTDTDRAADDEITSPSSCKSTDKSQQCCPDCGQRTLRKCLIHDEFALVLCVDKSCGYPFAQTNIREYIVRVPTSEILEAARRRMLNAGVGEDTADKIVHASKLHDN</sequence>
<proteinExistence type="predicted"/>
<gene>
    <name evidence="1" type="ORF">V1525DRAFT_389015</name>
</gene>
<keyword evidence="2" id="KW-1185">Reference proteome</keyword>
<name>A0ACC3SZA6_LIPKO</name>
<comment type="caution">
    <text evidence="1">The sequence shown here is derived from an EMBL/GenBank/DDBJ whole genome shotgun (WGS) entry which is preliminary data.</text>
</comment>